<dbReference type="GO" id="GO:0051258">
    <property type="term" value="P:protein polymerization"/>
    <property type="evidence" value="ECO:0007669"/>
    <property type="project" value="UniProtKB-UniRule"/>
</dbReference>
<dbReference type="AlphaFoldDB" id="A0A2H0KMB7"/>
<dbReference type="SUPFAM" id="SSF52490">
    <property type="entry name" value="Tubulin nucleotide-binding domain-like"/>
    <property type="match status" value="1"/>
</dbReference>
<feature type="domain" description="Tubulin/FtsZ GTPase" evidence="8">
    <location>
        <begin position="12"/>
        <end position="205"/>
    </location>
</feature>
<dbReference type="GO" id="GO:0043093">
    <property type="term" value="P:FtsZ-dependent cytokinesis"/>
    <property type="evidence" value="ECO:0007669"/>
    <property type="project" value="UniProtKB-UniRule"/>
</dbReference>
<dbReference type="GO" id="GO:0003924">
    <property type="term" value="F:GTPase activity"/>
    <property type="evidence" value="ECO:0007669"/>
    <property type="project" value="UniProtKB-UniRule"/>
</dbReference>
<evidence type="ECO:0000256" key="5">
    <source>
        <dbReference type="NCBIfam" id="TIGR00065"/>
    </source>
</evidence>
<evidence type="ECO:0000256" key="6">
    <source>
        <dbReference type="RuleBase" id="RU000631"/>
    </source>
</evidence>
<dbReference type="PRINTS" id="PR00423">
    <property type="entry name" value="CELLDVISFTSZ"/>
</dbReference>
<dbReference type="Pfam" id="PF00091">
    <property type="entry name" value="Tubulin"/>
    <property type="match status" value="1"/>
</dbReference>
<dbReference type="EMBL" id="PCVL01000046">
    <property type="protein sequence ID" value="PIQ72385.1"/>
    <property type="molecule type" value="Genomic_DNA"/>
</dbReference>
<dbReference type="SUPFAM" id="SSF55307">
    <property type="entry name" value="Tubulin C-terminal domain-like"/>
    <property type="match status" value="1"/>
</dbReference>
<protein>
    <recommendedName>
        <fullName evidence="4 5">Cell division protein FtsZ</fullName>
    </recommendedName>
</protein>
<evidence type="ECO:0000256" key="4">
    <source>
        <dbReference type="HAMAP-Rule" id="MF_00909"/>
    </source>
</evidence>
<feature type="binding site" evidence="4">
    <location>
        <position position="139"/>
    </location>
    <ligand>
        <name>GTP</name>
        <dbReference type="ChEBI" id="CHEBI:37565"/>
    </ligand>
</feature>
<comment type="function">
    <text evidence="4 6">Essential cell division protein that forms a contractile ring structure (Z ring) at the future cell division site. The regulation of the ring assembly controls the timing and the location of cell division. One of the functions of the FtsZ ring is to recruit other cell division proteins to the septum to produce a new cell wall between the dividing cells. Binds GTP and shows GTPase activity.</text>
</comment>
<evidence type="ECO:0000259" key="9">
    <source>
        <dbReference type="SMART" id="SM00865"/>
    </source>
</evidence>
<feature type="compositionally biased region" description="Acidic residues" evidence="7">
    <location>
        <begin position="354"/>
        <end position="365"/>
    </location>
</feature>
<feature type="compositionally biased region" description="Basic and acidic residues" evidence="7">
    <location>
        <begin position="328"/>
        <end position="353"/>
    </location>
</feature>
<dbReference type="Gene3D" id="3.40.50.1440">
    <property type="entry name" value="Tubulin/FtsZ, GTPase domain"/>
    <property type="match status" value="1"/>
</dbReference>
<feature type="region of interest" description="Disordered" evidence="7">
    <location>
        <begin position="328"/>
        <end position="366"/>
    </location>
</feature>
<proteinExistence type="inferred from homology"/>
<accession>A0A2H0KMB7</accession>
<keyword evidence="2 4" id="KW-0547">Nucleotide-binding</keyword>
<dbReference type="InterPro" id="IPR037103">
    <property type="entry name" value="Tubulin/FtsZ-like_C"/>
</dbReference>
<feature type="domain" description="Tubulin/FtsZ 2-layer sandwich" evidence="9">
    <location>
        <begin position="207"/>
        <end position="324"/>
    </location>
</feature>
<dbReference type="Proteomes" id="UP000229570">
    <property type="component" value="Unassembled WGS sequence"/>
</dbReference>
<gene>
    <name evidence="4" type="primary">ftsZ</name>
    <name evidence="10" type="ORF">COV86_03305</name>
</gene>
<sequence length="375" mass="39846">MLIKPRAGQAARIKVVGVGGGGGNAISSLVAEGGIAGVEFIAVNTDAQALLNNKTSIKIQIGENLTKGLGSGGDAEVGRQAAEESRERLKEELGGADMIFITCGEGGGTGTGASPLIAEIAKETGALTVAVVTKPFEFEGVKRKFTAEDGISKLKEKVDTLIVVPNQRVLNIIDKKIPILEAFRKIDTVLISGVRGIAELITTPGLINVDFADVKSIMINSGTALMGMGVGSGDKRAIAAIKQAISSPLLDISIEGARGVLFNVVGGPDMTMAEIDEAATIIAKSVDPDADIIFGAVIDDRLMDQLKITIIATKFDDNKLKLFRFKKGDDYSRPEPEKLETKKEEKEADKETVNEEEEFLDDSSEFDIPAFLRKK</sequence>
<evidence type="ECO:0000256" key="7">
    <source>
        <dbReference type="SAM" id="MobiDB-lite"/>
    </source>
</evidence>
<dbReference type="PANTHER" id="PTHR30314">
    <property type="entry name" value="CELL DIVISION PROTEIN FTSZ-RELATED"/>
    <property type="match status" value="1"/>
</dbReference>
<dbReference type="FunFam" id="3.40.50.1440:FF:000001">
    <property type="entry name" value="Cell division protein FtsZ"/>
    <property type="match status" value="1"/>
</dbReference>
<keyword evidence="3 4" id="KW-0342">GTP-binding</keyword>
<dbReference type="GO" id="GO:0032153">
    <property type="term" value="C:cell division site"/>
    <property type="evidence" value="ECO:0007669"/>
    <property type="project" value="UniProtKB-UniRule"/>
</dbReference>
<dbReference type="PROSITE" id="PS01135">
    <property type="entry name" value="FTSZ_2"/>
    <property type="match status" value="1"/>
</dbReference>
<evidence type="ECO:0000313" key="11">
    <source>
        <dbReference type="Proteomes" id="UP000229570"/>
    </source>
</evidence>
<comment type="subunit">
    <text evidence="4">Homodimer. Polymerizes to form a dynamic ring structure in a strictly GTP-dependent manner. Interacts directly with several other division proteins.</text>
</comment>
<keyword evidence="4" id="KW-0963">Cytoplasm</keyword>
<dbReference type="SMART" id="SM00864">
    <property type="entry name" value="Tubulin"/>
    <property type="match status" value="1"/>
</dbReference>
<comment type="similarity">
    <text evidence="1 4 6">Belongs to the FtsZ family.</text>
</comment>
<dbReference type="CDD" id="cd02201">
    <property type="entry name" value="FtsZ_type1"/>
    <property type="match status" value="1"/>
</dbReference>
<dbReference type="Pfam" id="PF12327">
    <property type="entry name" value="FtsZ_C"/>
    <property type="match status" value="1"/>
</dbReference>
<feature type="binding site" evidence="4">
    <location>
        <begin position="20"/>
        <end position="24"/>
    </location>
    <ligand>
        <name>GTP</name>
        <dbReference type="ChEBI" id="CHEBI:37565"/>
    </ligand>
</feature>
<dbReference type="GO" id="GO:0005737">
    <property type="term" value="C:cytoplasm"/>
    <property type="evidence" value="ECO:0007669"/>
    <property type="project" value="UniProtKB-SubCell"/>
</dbReference>
<feature type="binding site" evidence="4">
    <location>
        <begin position="108"/>
        <end position="110"/>
    </location>
    <ligand>
        <name>GTP</name>
        <dbReference type="ChEBI" id="CHEBI:37565"/>
    </ligand>
</feature>
<evidence type="ECO:0000256" key="1">
    <source>
        <dbReference type="ARBA" id="ARBA00009690"/>
    </source>
</evidence>
<comment type="subcellular location">
    <subcellularLocation>
        <location evidence="4">Cytoplasm</location>
    </subcellularLocation>
    <text evidence="4">Assembles at midcell at the inner surface of the cytoplasmic membrane.</text>
</comment>
<evidence type="ECO:0000256" key="3">
    <source>
        <dbReference type="ARBA" id="ARBA00023134"/>
    </source>
</evidence>
<reference evidence="10 11" key="1">
    <citation type="submission" date="2017-09" db="EMBL/GenBank/DDBJ databases">
        <title>Depth-based differentiation of microbial function through sediment-hosted aquifers and enrichment of novel symbionts in the deep terrestrial subsurface.</title>
        <authorList>
            <person name="Probst A.J."/>
            <person name="Ladd B."/>
            <person name="Jarett J.K."/>
            <person name="Geller-Mcgrath D.E."/>
            <person name="Sieber C.M."/>
            <person name="Emerson J.B."/>
            <person name="Anantharaman K."/>
            <person name="Thomas B.C."/>
            <person name="Malmstrom R."/>
            <person name="Stieglmeier M."/>
            <person name="Klingl A."/>
            <person name="Woyke T."/>
            <person name="Ryan C.M."/>
            <person name="Banfield J.F."/>
        </authorList>
    </citation>
    <scope>NUCLEOTIDE SEQUENCE [LARGE SCALE GENOMIC DNA]</scope>
    <source>
        <strain evidence="10">CG11_big_fil_rev_8_21_14_0_20_35_14</strain>
    </source>
</reference>
<dbReference type="GO" id="GO:0005525">
    <property type="term" value="F:GTP binding"/>
    <property type="evidence" value="ECO:0007669"/>
    <property type="project" value="UniProtKB-UniRule"/>
</dbReference>
<dbReference type="NCBIfam" id="TIGR00065">
    <property type="entry name" value="ftsZ"/>
    <property type="match status" value="1"/>
</dbReference>
<dbReference type="InterPro" id="IPR036525">
    <property type="entry name" value="Tubulin/FtsZ_GTPase_sf"/>
</dbReference>
<evidence type="ECO:0000256" key="2">
    <source>
        <dbReference type="ARBA" id="ARBA00022741"/>
    </source>
</evidence>
<dbReference type="InterPro" id="IPR045061">
    <property type="entry name" value="FtsZ/CetZ"/>
</dbReference>
<keyword evidence="4 6" id="KW-0717">Septation</keyword>
<dbReference type="Gene3D" id="3.30.1330.20">
    <property type="entry name" value="Tubulin/FtsZ, C-terminal domain"/>
    <property type="match status" value="1"/>
</dbReference>
<dbReference type="HAMAP" id="MF_00909">
    <property type="entry name" value="FtsZ"/>
    <property type="match status" value="1"/>
</dbReference>
<dbReference type="SMART" id="SM00865">
    <property type="entry name" value="Tubulin_C"/>
    <property type="match status" value="1"/>
</dbReference>
<organism evidence="10 11">
    <name type="scientific">Candidatus Roizmanbacteria bacterium CG11_big_fil_rev_8_21_14_0_20_35_14</name>
    <dbReference type="NCBI Taxonomy" id="1974855"/>
    <lineage>
        <taxon>Bacteria</taxon>
        <taxon>Candidatus Roizmaniibacteriota</taxon>
    </lineage>
</organism>
<dbReference type="InterPro" id="IPR008280">
    <property type="entry name" value="Tub_FtsZ_C"/>
</dbReference>
<name>A0A2H0KMB7_9BACT</name>
<feature type="binding site" evidence="4">
    <location>
        <position position="143"/>
    </location>
    <ligand>
        <name>GTP</name>
        <dbReference type="ChEBI" id="CHEBI:37565"/>
    </ligand>
</feature>
<dbReference type="InterPro" id="IPR003008">
    <property type="entry name" value="Tubulin_FtsZ_GTPase"/>
</dbReference>
<dbReference type="PANTHER" id="PTHR30314:SF3">
    <property type="entry name" value="MITOCHONDRIAL DIVISION PROTEIN FSZA"/>
    <property type="match status" value="1"/>
</dbReference>
<dbReference type="InterPro" id="IPR018316">
    <property type="entry name" value="Tubulin/FtsZ_2-layer-sand-dom"/>
</dbReference>
<feature type="binding site" evidence="4">
    <location>
        <position position="187"/>
    </location>
    <ligand>
        <name>GTP</name>
        <dbReference type="ChEBI" id="CHEBI:37565"/>
    </ligand>
</feature>
<dbReference type="InterPro" id="IPR024757">
    <property type="entry name" value="FtsZ_C"/>
</dbReference>
<dbReference type="InterPro" id="IPR020805">
    <property type="entry name" value="Cell_div_FtsZ_CS"/>
</dbReference>
<dbReference type="InterPro" id="IPR000158">
    <property type="entry name" value="Cell_div_FtsZ"/>
</dbReference>
<evidence type="ECO:0000313" key="10">
    <source>
        <dbReference type="EMBL" id="PIQ72385.1"/>
    </source>
</evidence>
<keyword evidence="4 6" id="KW-0131">Cell cycle</keyword>
<keyword evidence="4 6" id="KW-0132">Cell division</keyword>
<dbReference type="GO" id="GO:0000917">
    <property type="term" value="P:division septum assembly"/>
    <property type="evidence" value="ECO:0007669"/>
    <property type="project" value="UniProtKB-KW"/>
</dbReference>
<evidence type="ECO:0000259" key="8">
    <source>
        <dbReference type="SMART" id="SM00864"/>
    </source>
</evidence>
<comment type="caution">
    <text evidence="10">The sequence shown here is derived from an EMBL/GenBank/DDBJ whole genome shotgun (WGS) entry which is preliminary data.</text>
</comment>